<evidence type="ECO:0000256" key="1">
    <source>
        <dbReference type="ARBA" id="ARBA00023125"/>
    </source>
</evidence>
<comment type="caution">
    <text evidence="3">The sequence shown here is derived from an EMBL/GenBank/DDBJ whole genome shotgun (WGS) entry which is preliminary data.</text>
</comment>
<dbReference type="Gene3D" id="1.10.260.40">
    <property type="entry name" value="lambda repressor-like DNA-binding domains"/>
    <property type="match status" value="1"/>
</dbReference>
<dbReference type="SUPFAM" id="SSF47413">
    <property type="entry name" value="lambda repressor-like DNA-binding domains"/>
    <property type="match status" value="1"/>
</dbReference>
<name>A0A370HJV5_9HYPH</name>
<dbReference type="InterPro" id="IPR014710">
    <property type="entry name" value="RmlC-like_jellyroll"/>
</dbReference>
<dbReference type="CDD" id="cd00093">
    <property type="entry name" value="HTH_XRE"/>
    <property type="match status" value="1"/>
</dbReference>
<dbReference type="InterPro" id="IPR050807">
    <property type="entry name" value="TransReg_Diox_bact_type"/>
</dbReference>
<feature type="domain" description="HTH cro/C1-type" evidence="2">
    <location>
        <begin position="15"/>
        <end position="69"/>
    </location>
</feature>
<dbReference type="AlphaFoldDB" id="A0A370HJV5"/>
<dbReference type="SMART" id="SM00530">
    <property type="entry name" value="HTH_XRE"/>
    <property type="match status" value="1"/>
</dbReference>
<gene>
    <name evidence="3" type="ORF">DES45_105220</name>
</gene>
<dbReference type="PROSITE" id="PS50943">
    <property type="entry name" value="HTH_CROC1"/>
    <property type="match status" value="1"/>
</dbReference>
<dbReference type="Pfam" id="PF01381">
    <property type="entry name" value="HTH_3"/>
    <property type="match status" value="1"/>
</dbReference>
<evidence type="ECO:0000259" key="2">
    <source>
        <dbReference type="PROSITE" id="PS50943"/>
    </source>
</evidence>
<dbReference type="GO" id="GO:0005829">
    <property type="term" value="C:cytosol"/>
    <property type="evidence" value="ECO:0007669"/>
    <property type="project" value="TreeGrafter"/>
</dbReference>
<dbReference type="Proteomes" id="UP000254925">
    <property type="component" value="Unassembled WGS sequence"/>
</dbReference>
<dbReference type="EMBL" id="QQBB01000005">
    <property type="protein sequence ID" value="RDI58697.1"/>
    <property type="molecule type" value="Genomic_DNA"/>
</dbReference>
<protein>
    <submittedName>
        <fullName evidence="3">XRE family transcriptional regulator</fullName>
    </submittedName>
</protein>
<reference evidence="3 4" key="1">
    <citation type="submission" date="2018-07" db="EMBL/GenBank/DDBJ databases">
        <title>Genomic Encyclopedia of Type Strains, Phase IV (KMG-IV): sequencing the most valuable type-strain genomes for metagenomic binning, comparative biology and taxonomic classification.</title>
        <authorList>
            <person name="Goeker M."/>
        </authorList>
    </citation>
    <scope>NUCLEOTIDE SEQUENCE [LARGE SCALE GENOMIC DNA]</scope>
    <source>
        <strain evidence="3 4">DSM 14364</strain>
    </source>
</reference>
<organism evidence="3 4">
    <name type="scientific">Microvirga subterranea</name>
    <dbReference type="NCBI Taxonomy" id="186651"/>
    <lineage>
        <taxon>Bacteria</taxon>
        <taxon>Pseudomonadati</taxon>
        <taxon>Pseudomonadota</taxon>
        <taxon>Alphaproteobacteria</taxon>
        <taxon>Hyphomicrobiales</taxon>
        <taxon>Methylobacteriaceae</taxon>
        <taxon>Microvirga</taxon>
    </lineage>
</organism>
<proteinExistence type="predicted"/>
<dbReference type="PANTHER" id="PTHR46797">
    <property type="entry name" value="HTH-TYPE TRANSCRIPTIONAL REGULATOR"/>
    <property type="match status" value="1"/>
</dbReference>
<dbReference type="OrthoDB" id="189170at2"/>
<keyword evidence="4" id="KW-1185">Reference proteome</keyword>
<dbReference type="GO" id="GO:0003677">
    <property type="term" value="F:DNA binding"/>
    <property type="evidence" value="ECO:0007669"/>
    <property type="project" value="UniProtKB-KW"/>
</dbReference>
<accession>A0A370HJV5</accession>
<dbReference type="PANTHER" id="PTHR46797:SF10">
    <property type="entry name" value="BLR1115 PROTEIN"/>
    <property type="match status" value="1"/>
</dbReference>
<evidence type="ECO:0000313" key="3">
    <source>
        <dbReference type="EMBL" id="RDI58697.1"/>
    </source>
</evidence>
<dbReference type="InterPro" id="IPR011051">
    <property type="entry name" value="RmlC_Cupin_sf"/>
</dbReference>
<dbReference type="RefSeq" id="WP_114770705.1">
    <property type="nucleotide sequence ID" value="NZ_QQBB01000005.1"/>
</dbReference>
<keyword evidence="1" id="KW-0238">DNA-binding</keyword>
<dbReference type="CDD" id="cd02209">
    <property type="entry name" value="cupin_XRE_C"/>
    <property type="match status" value="1"/>
</dbReference>
<dbReference type="GO" id="GO:0003700">
    <property type="term" value="F:DNA-binding transcription factor activity"/>
    <property type="evidence" value="ECO:0007669"/>
    <property type="project" value="TreeGrafter"/>
</dbReference>
<sequence length="202" mass="21826">MDRSTDINAHLAERLRGLRAERGLTLDGLADRTGVSRSMISLIERGESSPTAAVLDKLAGGLGVTLASLFAETPRENASPLARRAEQRVWRDPATGYVRRNLSSPGYPSPIELVEVSLPAGARVAYDTGPRTVGVKQQVWLIDGAIDLTVGPDTRRLESGDCLSMHIDQLIVFHNPADRPAHYLVALATDPAVGLQRERTSP</sequence>
<dbReference type="SUPFAM" id="SSF51182">
    <property type="entry name" value="RmlC-like cupins"/>
    <property type="match status" value="1"/>
</dbReference>
<dbReference type="InterPro" id="IPR010982">
    <property type="entry name" value="Lambda_DNA-bd_dom_sf"/>
</dbReference>
<dbReference type="InterPro" id="IPR001387">
    <property type="entry name" value="Cro/C1-type_HTH"/>
</dbReference>
<evidence type="ECO:0000313" key="4">
    <source>
        <dbReference type="Proteomes" id="UP000254925"/>
    </source>
</evidence>
<dbReference type="Gene3D" id="2.60.120.10">
    <property type="entry name" value="Jelly Rolls"/>
    <property type="match status" value="1"/>
</dbReference>